<accession>A0ACB7SCP1</accession>
<proteinExistence type="predicted"/>
<comment type="caution">
    <text evidence="1">The sequence shown here is derived from an EMBL/GenBank/DDBJ whole genome shotgun (WGS) entry which is preliminary data.</text>
</comment>
<sequence length="112" mass="12031">MLEGTRSAAADTWPSDFDGGSYLRRGMRDARIRHRAKGSAETTAPHCCCFPMPINGARSPSGISHDRGPLARGRSAQISSHRRQLRRAAFAPPAFRAATSRSKSACSEAACT</sequence>
<dbReference type="EMBL" id="CM023484">
    <property type="protein sequence ID" value="KAH6932942.1"/>
    <property type="molecule type" value="Genomic_DNA"/>
</dbReference>
<dbReference type="Proteomes" id="UP000821845">
    <property type="component" value="Chromosome 4"/>
</dbReference>
<gene>
    <name evidence="1" type="ORF">HPB50_010708</name>
</gene>
<protein>
    <submittedName>
        <fullName evidence="1">Uncharacterized protein</fullName>
    </submittedName>
</protein>
<evidence type="ECO:0000313" key="2">
    <source>
        <dbReference type="Proteomes" id="UP000821845"/>
    </source>
</evidence>
<evidence type="ECO:0000313" key="1">
    <source>
        <dbReference type="EMBL" id="KAH6932942.1"/>
    </source>
</evidence>
<reference evidence="1" key="1">
    <citation type="submission" date="2020-05" db="EMBL/GenBank/DDBJ databases">
        <title>Large-scale comparative analyses of tick genomes elucidate their genetic diversity and vector capacities.</title>
        <authorList>
            <person name="Jia N."/>
            <person name="Wang J."/>
            <person name="Shi W."/>
            <person name="Du L."/>
            <person name="Sun Y."/>
            <person name="Zhan W."/>
            <person name="Jiang J."/>
            <person name="Wang Q."/>
            <person name="Zhang B."/>
            <person name="Ji P."/>
            <person name="Sakyi L.B."/>
            <person name="Cui X."/>
            <person name="Yuan T."/>
            <person name="Jiang B."/>
            <person name="Yang W."/>
            <person name="Lam T.T.-Y."/>
            <person name="Chang Q."/>
            <person name="Ding S."/>
            <person name="Wang X."/>
            <person name="Zhu J."/>
            <person name="Ruan X."/>
            <person name="Zhao L."/>
            <person name="Wei J."/>
            <person name="Que T."/>
            <person name="Du C."/>
            <person name="Cheng J."/>
            <person name="Dai P."/>
            <person name="Han X."/>
            <person name="Huang E."/>
            <person name="Gao Y."/>
            <person name="Liu J."/>
            <person name="Shao H."/>
            <person name="Ye R."/>
            <person name="Li L."/>
            <person name="Wei W."/>
            <person name="Wang X."/>
            <person name="Wang C."/>
            <person name="Yang T."/>
            <person name="Huo Q."/>
            <person name="Li W."/>
            <person name="Guo W."/>
            <person name="Chen H."/>
            <person name="Zhou L."/>
            <person name="Ni X."/>
            <person name="Tian J."/>
            <person name="Zhou Y."/>
            <person name="Sheng Y."/>
            <person name="Liu T."/>
            <person name="Pan Y."/>
            <person name="Xia L."/>
            <person name="Li J."/>
            <person name="Zhao F."/>
            <person name="Cao W."/>
        </authorList>
    </citation>
    <scope>NUCLEOTIDE SEQUENCE</scope>
    <source>
        <strain evidence="1">Hyas-2018</strain>
    </source>
</reference>
<name>A0ACB7SCP1_HYAAI</name>
<organism evidence="1 2">
    <name type="scientific">Hyalomma asiaticum</name>
    <name type="common">Tick</name>
    <dbReference type="NCBI Taxonomy" id="266040"/>
    <lineage>
        <taxon>Eukaryota</taxon>
        <taxon>Metazoa</taxon>
        <taxon>Ecdysozoa</taxon>
        <taxon>Arthropoda</taxon>
        <taxon>Chelicerata</taxon>
        <taxon>Arachnida</taxon>
        <taxon>Acari</taxon>
        <taxon>Parasitiformes</taxon>
        <taxon>Ixodida</taxon>
        <taxon>Ixodoidea</taxon>
        <taxon>Ixodidae</taxon>
        <taxon>Hyalomminae</taxon>
        <taxon>Hyalomma</taxon>
    </lineage>
</organism>
<keyword evidence="2" id="KW-1185">Reference proteome</keyword>